<name>A0A5C4R706_9RHOB</name>
<dbReference type="AlphaFoldDB" id="A0A5C4R706"/>
<dbReference type="Pfam" id="PF02283">
    <property type="entry name" value="CobU"/>
    <property type="match status" value="1"/>
</dbReference>
<comment type="function">
    <text evidence="4 14">Catalyzes ATP-dependent phosphorylation of adenosylcobinamide and addition of GMP to adenosylcobinamide phosphate.</text>
</comment>
<evidence type="ECO:0000256" key="3">
    <source>
        <dbReference type="ARBA" id="ARBA00001522"/>
    </source>
</evidence>
<sequence>MTQRGHITLVTGGARSGKSALAERLVLRHAMPRIYIATAQARDAEMGERIKAHQQDRGQGWRTIEEPLDLAGTLRATDGQGVRLVDCLTLWMSNCMGSADIGALTVTLRQQCCPVVLVSNELGQGIVPENALARQFRDDHGRMNQAVAALADQVWMAVSGMPLRLKPMAESPDDPI</sequence>
<comment type="catalytic activity">
    <reaction evidence="3">
        <text>adenosylcob(III)inamide + GTP = adenosylcob(III)inamide phosphate + GDP + H(+)</text>
        <dbReference type="Rhea" id="RHEA:15765"/>
        <dbReference type="ChEBI" id="CHEBI:2480"/>
        <dbReference type="ChEBI" id="CHEBI:15378"/>
        <dbReference type="ChEBI" id="CHEBI:37565"/>
        <dbReference type="ChEBI" id="CHEBI:58189"/>
        <dbReference type="ChEBI" id="CHEBI:58502"/>
        <dbReference type="EC" id="2.7.1.156"/>
    </reaction>
</comment>
<evidence type="ECO:0000256" key="5">
    <source>
        <dbReference type="ARBA" id="ARBA00004692"/>
    </source>
</evidence>
<evidence type="ECO:0000313" key="18">
    <source>
        <dbReference type="Proteomes" id="UP000304880"/>
    </source>
</evidence>
<evidence type="ECO:0000256" key="13">
    <source>
        <dbReference type="ARBA" id="ARBA00023134"/>
    </source>
</evidence>
<evidence type="ECO:0000256" key="6">
    <source>
        <dbReference type="ARBA" id="ARBA00005159"/>
    </source>
</evidence>
<organism evidence="17 18">
    <name type="scientific">Paracoccus haeundaensis</name>
    <dbReference type="NCBI Taxonomy" id="225362"/>
    <lineage>
        <taxon>Bacteria</taxon>
        <taxon>Pseudomonadati</taxon>
        <taxon>Pseudomonadota</taxon>
        <taxon>Alphaproteobacteria</taxon>
        <taxon>Rhodobacterales</taxon>
        <taxon>Paracoccaceae</taxon>
        <taxon>Paracoccus</taxon>
    </lineage>
</organism>
<dbReference type="EMBL" id="VDDC01000015">
    <property type="protein sequence ID" value="TNH39424.1"/>
    <property type="molecule type" value="Genomic_DNA"/>
</dbReference>
<dbReference type="PANTHER" id="PTHR34848">
    <property type="match status" value="1"/>
</dbReference>
<evidence type="ECO:0000256" key="9">
    <source>
        <dbReference type="ARBA" id="ARBA00022679"/>
    </source>
</evidence>
<comment type="catalytic activity">
    <reaction evidence="2 14">
        <text>adenosylcob(III)inamide phosphate + GTP + H(+) = adenosylcob(III)inamide-GDP + diphosphate</text>
        <dbReference type="Rhea" id="RHEA:22712"/>
        <dbReference type="ChEBI" id="CHEBI:15378"/>
        <dbReference type="ChEBI" id="CHEBI:33019"/>
        <dbReference type="ChEBI" id="CHEBI:37565"/>
        <dbReference type="ChEBI" id="CHEBI:58502"/>
        <dbReference type="ChEBI" id="CHEBI:60487"/>
        <dbReference type="EC" id="2.7.7.62"/>
    </reaction>
</comment>
<keyword evidence="11 14" id="KW-0418">Kinase</keyword>
<comment type="pathway">
    <text evidence="6 14">Cofactor biosynthesis; adenosylcobalamin biosynthesis; adenosylcobalamin from cob(II)yrinate a,c-diamide: step 5/7.</text>
</comment>
<feature type="binding site" evidence="16">
    <location>
        <position position="86"/>
    </location>
    <ligand>
        <name>GTP</name>
        <dbReference type="ChEBI" id="CHEBI:37565"/>
    </ligand>
</feature>
<evidence type="ECO:0000313" key="17">
    <source>
        <dbReference type="EMBL" id="TNH39424.1"/>
    </source>
</evidence>
<dbReference type="InterPro" id="IPR027417">
    <property type="entry name" value="P-loop_NTPase"/>
</dbReference>
<evidence type="ECO:0000256" key="15">
    <source>
        <dbReference type="PIRSR" id="PIRSR006135-1"/>
    </source>
</evidence>
<dbReference type="GO" id="GO:0005524">
    <property type="term" value="F:ATP binding"/>
    <property type="evidence" value="ECO:0007669"/>
    <property type="project" value="UniProtKB-UniRule"/>
</dbReference>
<comment type="pathway">
    <text evidence="5 14">Cofactor biosynthesis; adenosylcobalamin biosynthesis; adenosylcobalamin from cob(II)yrinate a,c-diamide: step 6/7.</text>
</comment>
<keyword evidence="12 14" id="KW-0067">ATP-binding</keyword>
<dbReference type="GO" id="GO:0008820">
    <property type="term" value="F:cobinamide phosphate guanylyltransferase activity"/>
    <property type="evidence" value="ECO:0007669"/>
    <property type="project" value="UniProtKB-UniRule"/>
</dbReference>
<evidence type="ECO:0000256" key="4">
    <source>
        <dbReference type="ARBA" id="ARBA00003889"/>
    </source>
</evidence>
<dbReference type="RefSeq" id="WP_139598578.1">
    <property type="nucleotide sequence ID" value="NZ_VDDC01000015.1"/>
</dbReference>
<dbReference type="Gene3D" id="3.40.50.300">
    <property type="entry name" value="P-loop containing nucleotide triphosphate hydrolases"/>
    <property type="match status" value="1"/>
</dbReference>
<keyword evidence="13 14" id="KW-0342">GTP-binding</keyword>
<dbReference type="UniPathway" id="UPA00148">
    <property type="reaction ID" value="UER00236"/>
</dbReference>
<dbReference type="PIRSF" id="PIRSF006135">
    <property type="entry name" value="CobU"/>
    <property type="match status" value="1"/>
</dbReference>
<evidence type="ECO:0000256" key="2">
    <source>
        <dbReference type="ARBA" id="ARBA00000711"/>
    </source>
</evidence>
<evidence type="ECO:0000256" key="10">
    <source>
        <dbReference type="ARBA" id="ARBA00022741"/>
    </source>
</evidence>
<evidence type="ECO:0000256" key="8">
    <source>
        <dbReference type="ARBA" id="ARBA00022573"/>
    </source>
</evidence>
<comment type="caution">
    <text evidence="17">The sequence shown here is derived from an EMBL/GenBank/DDBJ whole genome shotgun (WGS) entry which is preliminary data.</text>
</comment>
<keyword evidence="18" id="KW-1185">Reference proteome</keyword>
<accession>A0A5C4R706</accession>
<dbReference type="PANTHER" id="PTHR34848:SF1">
    <property type="entry name" value="BIFUNCTIONAL ADENOSYLCOBALAMIN BIOSYNTHESIS PROTEIN COBU"/>
    <property type="match status" value="1"/>
</dbReference>
<dbReference type="GO" id="GO:0005525">
    <property type="term" value="F:GTP binding"/>
    <property type="evidence" value="ECO:0007669"/>
    <property type="project" value="UniProtKB-UniRule"/>
</dbReference>
<dbReference type="CDD" id="cd00544">
    <property type="entry name" value="CobU"/>
    <property type="match status" value="1"/>
</dbReference>
<comment type="similarity">
    <text evidence="7 14">Belongs to the CobU/CobP family.</text>
</comment>
<reference evidence="17 18" key="1">
    <citation type="submission" date="2019-06" db="EMBL/GenBank/DDBJ databases">
        <authorList>
            <person name="Li J."/>
        </authorList>
    </citation>
    <scope>NUCLEOTIDE SEQUENCE [LARGE SCALE GENOMIC DNA]</scope>
    <source>
        <strain evidence="17 18">CGMCC 1.8012</strain>
    </source>
</reference>
<evidence type="ECO:0000256" key="1">
    <source>
        <dbReference type="ARBA" id="ARBA00000312"/>
    </source>
</evidence>
<evidence type="ECO:0000256" key="16">
    <source>
        <dbReference type="PIRSR" id="PIRSR006135-2"/>
    </source>
</evidence>
<keyword evidence="9 14" id="KW-0808">Transferase</keyword>
<proteinExistence type="inferred from homology"/>
<dbReference type="SUPFAM" id="SSF52540">
    <property type="entry name" value="P-loop containing nucleoside triphosphate hydrolases"/>
    <property type="match status" value="1"/>
</dbReference>
<gene>
    <name evidence="17" type="primary">cobU</name>
    <name evidence="17" type="ORF">FHD67_09640</name>
</gene>
<dbReference type="EC" id="2.7.7.62" evidence="14"/>
<feature type="active site" description="GMP-histidine intermediate" evidence="15">
    <location>
        <position position="53"/>
    </location>
</feature>
<dbReference type="GO" id="GO:0009236">
    <property type="term" value="P:cobalamin biosynthetic process"/>
    <property type="evidence" value="ECO:0007669"/>
    <property type="project" value="UniProtKB-UniRule"/>
</dbReference>
<feature type="binding site" evidence="16">
    <location>
        <begin position="37"/>
        <end position="39"/>
    </location>
    <ligand>
        <name>GTP</name>
        <dbReference type="ChEBI" id="CHEBI:37565"/>
    </ligand>
</feature>
<protein>
    <recommendedName>
        <fullName evidence="14">Bifunctional adenosylcobalamin biosynthesis protein</fullName>
        <ecNumber evidence="14">2.7.1.156</ecNumber>
        <ecNumber evidence="14">2.7.7.62</ecNumber>
    </recommendedName>
</protein>
<evidence type="ECO:0000256" key="7">
    <source>
        <dbReference type="ARBA" id="ARBA00007490"/>
    </source>
</evidence>
<comment type="catalytic activity">
    <reaction evidence="1 14">
        <text>adenosylcob(III)inamide + ATP = adenosylcob(III)inamide phosphate + ADP + H(+)</text>
        <dbReference type="Rhea" id="RHEA:15769"/>
        <dbReference type="ChEBI" id="CHEBI:2480"/>
        <dbReference type="ChEBI" id="CHEBI:15378"/>
        <dbReference type="ChEBI" id="CHEBI:30616"/>
        <dbReference type="ChEBI" id="CHEBI:58502"/>
        <dbReference type="ChEBI" id="CHEBI:456216"/>
        <dbReference type="EC" id="2.7.1.156"/>
    </reaction>
</comment>
<dbReference type="EC" id="2.7.1.156" evidence="14"/>
<evidence type="ECO:0000256" key="11">
    <source>
        <dbReference type="ARBA" id="ARBA00022777"/>
    </source>
</evidence>
<dbReference type="GO" id="GO:0043752">
    <property type="term" value="F:adenosylcobinamide kinase activity"/>
    <property type="evidence" value="ECO:0007669"/>
    <property type="project" value="UniProtKB-EC"/>
</dbReference>
<feature type="binding site" evidence="16">
    <location>
        <position position="65"/>
    </location>
    <ligand>
        <name>GTP</name>
        <dbReference type="ChEBI" id="CHEBI:37565"/>
    </ligand>
</feature>
<evidence type="ECO:0000256" key="12">
    <source>
        <dbReference type="ARBA" id="ARBA00022840"/>
    </source>
</evidence>
<keyword evidence="17" id="KW-0548">Nucleotidyltransferase</keyword>
<feature type="binding site" evidence="16">
    <location>
        <begin position="12"/>
        <end position="19"/>
    </location>
    <ligand>
        <name>GTP</name>
        <dbReference type="ChEBI" id="CHEBI:37565"/>
    </ligand>
</feature>
<dbReference type="Proteomes" id="UP000304880">
    <property type="component" value="Unassembled WGS sequence"/>
</dbReference>
<dbReference type="InterPro" id="IPR003203">
    <property type="entry name" value="CobU/CobP"/>
</dbReference>
<evidence type="ECO:0000256" key="14">
    <source>
        <dbReference type="PIRNR" id="PIRNR006135"/>
    </source>
</evidence>
<keyword evidence="10 14" id="KW-0547">Nucleotide-binding</keyword>
<keyword evidence="8 14" id="KW-0169">Cobalamin biosynthesis</keyword>
<dbReference type="NCBIfam" id="NF004469">
    <property type="entry name" value="PRK05800.1"/>
    <property type="match status" value="1"/>
</dbReference>